<organism evidence="1 2">
    <name type="scientific">Bradyrhizobium guangzhouense</name>
    <dbReference type="NCBI Taxonomy" id="1325095"/>
    <lineage>
        <taxon>Bacteria</taxon>
        <taxon>Pseudomonadati</taxon>
        <taxon>Pseudomonadota</taxon>
        <taxon>Alphaproteobacteria</taxon>
        <taxon>Hyphomicrobiales</taxon>
        <taxon>Nitrobacteraceae</taxon>
        <taxon>Bradyrhizobium</taxon>
    </lineage>
</organism>
<keyword evidence="2" id="KW-1185">Reference proteome</keyword>
<evidence type="ECO:0000313" key="1">
    <source>
        <dbReference type="EMBL" id="RXH12335.1"/>
    </source>
</evidence>
<proteinExistence type="predicted"/>
<evidence type="ECO:0000313" key="2">
    <source>
        <dbReference type="Proteomes" id="UP000290401"/>
    </source>
</evidence>
<dbReference type="EMBL" id="RDQZ01000013">
    <property type="protein sequence ID" value="RXH12335.1"/>
    <property type="molecule type" value="Genomic_DNA"/>
</dbReference>
<accession>A0ABY0E4W8</accession>
<name>A0ABY0E4W8_9BRAD</name>
<dbReference type="Proteomes" id="UP000290401">
    <property type="component" value="Unassembled WGS sequence"/>
</dbReference>
<sequence length="114" mass="12808">MIDLEPANGRAAKLIRLQLDLQSIAVYLPDGMTTEVMSSFVPECQIETGCLAGGPLWIVSDRPVTSAFERNCILEAVNSSNLQLQCIDLRDIWKPHQFNKYLCISSNRGFHFHV</sequence>
<gene>
    <name evidence="1" type="ORF">EAS56_17660</name>
</gene>
<protein>
    <submittedName>
        <fullName evidence="1">Uncharacterized protein</fullName>
    </submittedName>
</protein>
<reference evidence="1 2" key="1">
    <citation type="submission" date="2018-10" db="EMBL/GenBank/DDBJ databases">
        <title>Bradyrhizobium sp. nov., effective nodules isolated from peanut in China.</title>
        <authorList>
            <person name="Li Y."/>
        </authorList>
    </citation>
    <scope>NUCLEOTIDE SEQUENCE [LARGE SCALE GENOMIC DNA]</scope>
    <source>
        <strain evidence="1 2">CCBAU 53426</strain>
    </source>
</reference>
<comment type="caution">
    <text evidence="1">The sequence shown here is derived from an EMBL/GenBank/DDBJ whole genome shotgun (WGS) entry which is preliminary data.</text>
</comment>